<feature type="domain" description="C2H2-type" evidence="1">
    <location>
        <begin position="74"/>
        <end position="94"/>
    </location>
</feature>
<evidence type="ECO:0000313" key="3">
    <source>
        <dbReference type="Proteomes" id="UP001500457"/>
    </source>
</evidence>
<gene>
    <name evidence="2" type="ORF">GCM10023203_32640</name>
</gene>
<dbReference type="InterPro" id="IPR016750">
    <property type="entry name" value="Aceto_COase_bsu/gsu"/>
</dbReference>
<dbReference type="PROSITE" id="PS00028">
    <property type="entry name" value="ZINC_FINGER_C2H2_1"/>
    <property type="match status" value="1"/>
</dbReference>
<sequence length="130" mass="14679">MTRIHVAEYLDLDVGTERWHCHSCGHDIAAARENYKTGLLLTERDPGEVHPPLIEGRFTFAPDPTWIRIIEFHCPGCGRQVETEYLPPGHPITHDTEIDIDALKRRLDAGELRIDEAGKLATRNDSEVTA</sequence>
<dbReference type="EMBL" id="BAABHQ010000008">
    <property type="protein sequence ID" value="GAA4879483.1"/>
    <property type="molecule type" value="Genomic_DNA"/>
</dbReference>
<dbReference type="RefSeq" id="WP_274232414.1">
    <property type="nucleotide sequence ID" value="NZ_BAABHQ010000008.1"/>
</dbReference>
<evidence type="ECO:0000313" key="2">
    <source>
        <dbReference type="EMBL" id="GAA4879483.1"/>
    </source>
</evidence>
<dbReference type="Proteomes" id="UP001500457">
    <property type="component" value="Unassembled WGS sequence"/>
</dbReference>
<reference evidence="3" key="1">
    <citation type="journal article" date="2019" name="Int. J. Syst. Evol. Microbiol.">
        <title>The Global Catalogue of Microorganisms (GCM) 10K type strain sequencing project: providing services to taxonomists for standard genome sequencing and annotation.</title>
        <authorList>
            <consortium name="The Broad Institute Genomics Platform"/>
            <consortium name="The Broad Institute Genome Sequencing Center for Infectious Disease"/>
            <person name="Wu L."/>
            <person name="Ma J."/>
        </authorList>
    </citation>
    <scope>NUCLEOTIDE SEQUENCE [LARGE SCALE GENOMIC DNA]</scope>
    <source>
        <strain evidence="3">JCM 17983</strain>
    </source>
</reference>
<proteinExistence type="predicted"/>
<protein>
    <recommendedName>
        <fullName evidence="1">C2H2-type domain-containing protein</fullName>
    </recommendedName>
</protein>
<organism evidence="2 3">
    <name type="scientific">Actinomycetospora straminea</name>
    <dbReference type="NCBI Taxonomy" id="663607"/>
    <lineage>
        <taxon>Bacteria</taxon>
        <taxon>Bacillati</taxon>
        <taxon>Actinomycetota</taxon>
        <taxon>Actinomycetes</taxon>
        <taxon>Pseudonocardiales</taxon>
        <taxon>Pseudonocardiaceae</taxon>
        <taxon>Actinomycetospora</taxon>
    </lineage>
</organism>
<evidence type="ECO:0000259" key="1">
    <source>
        <dbReference type="PROSITE" id="PS00028"/>
    </source>
</evidence>
<comment type="caution">
    <text evidence="2">The sequence shown here is derived from an EMBL/GenBank/DDBJ whole genome shotgun (WGS) entry which is preliminary data.</text>
</comment>
<keyword evidence="3" id="KW-1185">Reference proteome</keyword>
<name>A0ABP9EN35_9PSEU</name>
<accession>A0ABP9EN35</accession>
<dbReference type="InterPro" id="IPR013087">
    <property type="entry name" value="Znf_C2H2_type"/>
</dbReference>
<dbReference type="Pfam" id="PF08882">
    <property type="entry name" value="Acetone_carb_G"/>
    <property type="match status" value="1"/>
</dbReference>